<keyword evidence="8" id="KW-0139">CF(1)</keyword>
<protein>
    <recommendedName>
        <fullName evidence="10">F-ATPase gamma subunit</fullName>
    </recommendedName>
</protein>
<organism evidence="11 12">
    <name type="scientific">Porphyra umbilicalis</name>
    <name type="common">Purple laver</name>
    <name type="synonym">Red alga</name>
    <dbReference type="NCBI Taxonomy" id="2786"/>
    <lineage>
        <taxon>Eukaryota</taxon>
        <taxon>Rhodophyta</taxon>
        <taxon>Bangiophyceae</taxon>
        <taxon>Bangiales</taxon>
        <taxon>Bangiaceae</taxon>
        <taxon>Porphyra</taxon>
    </lineage>
</organism>
<dbReference type="Gene3D" id="3.40.1380.10">
    <property type="match status" value="1"/>
</dbReference>
<dbReference type="GO" id="GO:0009535">
    <property type="term" value="C:chloroplast thylakoid membrane"/>
    <property type="evidence" value="ECO:0007669"/>
    <property type="project" value="UniProtKB-SubCell"/>
</dbReference>
<dbReference type="NCBIfam" id="TIGR01146">
    <property type="entry name" value="ATPsyn_F1gamma"/>
    <property type="match status" value="1"/>
</dbReference>
<comment type="subcellular location">
    <subcellularLocation>
        <location evidence="2">Plastid</location>
        <location evidence="2">Chloroplast thylakoid membrane</location>
        <topology evidence="2">Peripheral membrane protein</topology>
    </subcellularLocation>
</comment>
<dbReference type="EMBL" id="KV919231">
    <property type="protein sequence ID" value="OSX70621.1"/>
    <property type="molecule type" value="Genomic_DNA"/>
</dbReference>
<evidence type="ECO:0000256" key="3">
    <source>
        <dbReference type="ARBA" id="ARBA00007681"/>
    </source>
</evidence>
<dbReference type="GO" id="GO:0045259">
    <property type="term" value="C:proton-transporting ATP synthase complex"/>
    <property type="evidence" value="ECO:0007669"/>
    <property type="project" value="UniProtKB-KW"/>
</dbReference>
<name>A0A1X6NPV0_PORUM</name>
<comment type="similarity">
    <text evidence="3">Belongs to the ATPase gamma chain family.</text>
</comment>
<evidence type="ECO:0000256" key="7">
    <source>
        <dbReference type="ARBA" id="ARBA00023136"/>
    </source>
</evidence>
<keyword evidence="12" id="KW-1185">Reference proteome</keyword>
<reference evidence="11 12" key="1">
    <citation type="submission" date="2017-03" db="EMBL/GenBank/DDBJ databases">
        <title>WGS assembly of Porphyra umbilicalis.</title>
        <authorList>
            <person name="Brawley S.H."/>
            <person name="Blouin N.A."/>
            <person name="Ficko-Blean E."/>
            <person name="Wheeler G.L."/>
            <person name="Lohr M."/>
            <person name="Goodson H.V."/>
            <person name="Jenkins J.W."/>
            <person name="Blaby-Haas C.E."/>
            <person name="Helliwell K.E."/>
            <person name="Chan C."/>
            <person name="Marriage T."/>
            <person name="Bhattacharya D."/>
            <person name="Klein A.S."/>
            <person name="Badis Y."/>
            <person name="Brodie J."/>
            <person name="Cao Y."/>
            <person name="Collen J."/>
            <person name="Dittami S.M."/>
            <person name="Gachon C.M."/>
            <person name="Green B.R."/>
            <person name="Karpowicz S."/>
            <person name="Kim J.W."/>
            <person name="Kudahl U."/>
            <person name="Lin S."/>
            <person name="Michel G."/>
            <person name="Mittag M."/>
            <person name="Olson B.J."/>
            <person name="Pangilinan J."/>
            <person name="Peng Y."/>
            <person name="Qiu H."/>
            <person name="Shu S."/>
            <person name="Singer J.T."/>
            <person name="Smith A.G."/>
            <person name="Sprecher B.N."/>
            <person name="Wagner V."/>
            <person name="Wang W."/>
            <person name="Wang Z.-Y."/>
            <person name="Yan J."/>
            <person name="Yarish C."/>
            <person name="Zoeuner-Riek S."/>
            <person name="Zhuang Y."/>
            <person name="Zou Y."/>
            <person name="Lindquist E.A."/>
            <person name="Grimwood J."/>
            <person name="Barry K."/>
            <person name="Rokhsar D.S."/>
            <person name="Schmutz J."/>
            <person name="Stiller J.W."/>
            <person name="Grossman A.R."/>
            <person name="Prochnik S.E."/>
        </authorList>
    </citation>
    <scope>NUCLEOTIDE SEQUENCE [LARGE SCALE GENOMIC DNA]</scope>
    <source>
        <strain evidence="11">4086291</strain>
    </source>
</reference>
<proteinExistence type="inferred from homology"/>
<evidence type="ECO:0000313" key="12">
    <source>
        <dbReference type="Proteomes" id="UP000218209"/>
    </source>
</evidence>
<dbReference type="PRINTS" id="PR00126">
    <property type="entry name" value="ATPASEGAMMA"/>
</dbReference>
<evidence type="ECO:0000256" key="10">
    <source>
        <dbReference type="ARBA" id="ARBA00031066"/>
    </source>
</evidence>
<dbReference type="PANTHER" id="PTHR11693:SF41">
    <property type="entry name" value="ATP SYNTHASE GAMMA CHAIN, CHLOROPLASTIC"/>
    <property type="match status" value="1"/>
</dbReference>
<dbReference type="FunFam" id="1.10.287.80:FF:000003">
    <property type="entry name" value="ATP synthase gamma chain, chloroplastic"/>
    <property type="match status" value="1"/>
</dbReference>
<keyword evidence="5" id="KW-0375">Hydrogen ion transport</keyword>
<dbReference type="AlphaFoldDB" id="A0A1X6NPV0"/>
<sequence>MNSRPAFVGAATGGFVAATPAKAAVCVSFNGLRGNAAVLPANRAASSGAASVTMGANIREMRERISTVKNTEKITEAMRLVSAAKVRRAQDAVLRTRPFSETLQKVLGGLIKRLKADAIDLPLLTERTVKKVVLVVISGDRGLCGSYNNYIIKKTESRIKDLKAEGLEVELVCVGTKANVYFRRRETPVRKFFNCPQAPSAENASSITDELLADYLSGEVDRIELLYTRFVSLISCEASIRTLLPLSPSGLETDGDEIFQLTSVGGQFVVKSETVPVAEPEDFPADMIFEQDPLQILNAILPLYLNGQLLRTLQESVASELASRMSAMSSASDNAKDLGKALNKEMNRARQAAITQDLMEIIAGSSA</sequence>
<evidence type="ECO:0000256" key="6">
    <source>
        <dbReference type="ARBA" id="ARBA00023065"/>
    </source>
</evidence>
<keyword evidence="7" id="KW-0472">Membrane</keyword>
<dbReference type="GO" id="GO:0046933">
    <property type="term" value="F:proton-transporting ATP synthase activity, rotational mechanism"/>
    <property type="evidence" value="ECO:0007669"/>
    <property type="project" value="InterPro"/>
</dbReference>
<evidence type="ECO:0000313" key="11">
    <source>
        <dbReference type="EMBL" id="OSX70621.1"/>
    </source>
</evidence>
<dbReference type="OrthoDB" id="239812at2759"/>
<keyword evidence="6" id="KW-0406">Ion transport</keyword>
<keyword evidence="4" id="KW-0813">Transport</keyword>
<accession>A0A1X6NPV0</accession>
<evidence type="ECO:0000256" key="5">
    <source>
        <dbReference type="ARBA" id="ARBA00022781"/>
    </source>
</evidence>
<evidence type="ECO:0000256" key="4">
    <source>
        <dbReference type="ARBA" id="ARBA00022448"/>
    </source>
</evidence>
<dbReference type="HAMAP" id="MF_00815">
    <property type="entry name" value="ATP_synth_gamma_bact"/>
    <property type="match status" value="1"/>
</dbReference>
<comment type="function">
    <text evidence="1">Produces ATP from ADP in the presence of a proton gradient across the membrane. The gamma chain is believed to be important in regulating ATPase activity and the flow of protons through the CF(0) complex.</text>
</comment>
<dbReference type="NCBIfam" id="NF004145">
    <property type="entry name" value="PRK05621.1-2"/>
    <property type="match status" value="1"/>
</dbReference>
<dbReference type="InterPro" id="IPR035968">
    <property type="entry name" value="ATP_synth_F1_ATPase_gsu"/>
</dbReference>
<dbReference type="CDD" id="cd12151">
    <property type="entry name" value="F1-ATPase_gamma"/>
    <property type="match status" value="1"/>
</dbReference>
<dbReference type="FunFam" id="3.40.1380.10:FF:000006">
    <property type="entry name" value="ATP synthase gamma chain"/>
    <property type="match status" value="1"/>
</dbReference>
<gene>
    <name evidence="11" type="ORF">BU14_0709s0005</name>
</gene>
<dbReference type="Pfam" id="PF00231">
    <property type="entry name" value="ATP-synt"/>
    <property type="match status" value="1"/>
</dbReference>
<evidence type="ECO:0000256" key="2">
    <source>
        <dbReference type="ARBA" id="ARBA00004525"/>
    </source>
</evidence>
<keyword evidence="9" id="KW-0066">ATP synthesis</keyword>
<evidence type="ECO:0000256" key="1">
    <source>
        <dbReference type="ARBA" id="ARBA00003456"/>
    </source>
</evidence>
<dbReference type="PANTHER" id="PTHR11693">
    <property type="entry name" value="ATP SYNTHASE GAMMA CHAIN"/>
    <property type="match status" value="1"/>
</dbReference>
<dbReference type="Gene3D" id="1.10.287.80">
    <property type="entry name" value="ATP synthase, gamma subunit, helix hairpin domain"/>
    <property type="match status" value="2"/>
</dbReference>
<dbReference type="Proteomes" id="UP000218209">
    <property type="component" value="Unassembled WGS sequence"/>
</dbReference>
<dbReference type="InterPro" id="IPR000131">
    <property type="entry name" value="ATP_synth_F1_gsu"/>
</dbReference>
<evidence type="ECO:0000256" key="8">
    <source>
        <dbReference type="ARBA" id="ARBA00023196"/>
    </source>
</evidence>
<evidence type="ECO:0000256" key="9">
    <source>
        <dbReference type="ARBA" id="ARBA00023310"/>
    </source>
</evidence>
<dbReference type="SUPFAM" id="SSF52943">
    <property type="entry name" value="ATP synthase (F1-ATPase), gamma subunit"/>
    <property type="match status" value="1"/>
</dbReference>